<dbReference type="GO" id="GO:0005886">
    <property type="term" value="C:plasma membrane"/>
    <property type="evidence" value="ECO:0007669"/>
    <property type="project" value="UniProtKB-SubCell"/>
</dbReference>
<accession>A0A7K3TIW3</accession>
<dbReference type="EMBL" id="WHZY01000015">
    <property type="protein sequence ID" value="NEG79045.1"/>
    <property type="molecule type" value="Genomic_DNA"/>
</dbReference>
<feature type="domain" description="VTT" evidence="9">
    <location>
        <begin position="49"/>
        <end position="181"/>
    </location>
</feature>
<evidence type="ECO:0000256" key="1">
    <source>
        <dbReference type="ARBA" id="ARBA00004651"/>
    </source>
</evidence>
<comment type="caution">
    <text evidence="7">Lacks conserved residue(s) required for the propagation of feature annotation.</text>
</comment>
<feature type="transmembrane region" description="Helical" evidence="7">
    <location>
        <begin position="161"/>
        <end position="183"/>
    </location>
</feature>
<dbReference type="AlphaFoldDB" id="A0A7K3TIW3"/>
<dbReference type="PANTHER" id="PTHR30353">
    <property type="entry name" value="INNER MEMBRANE PROTEIN DEDA-RELATED"/>
    <property type="match status" value="1"/>
</dbReference>
<gene>
    <name evidence="10" type="ORF">GFD22_08715</name>
</gene>
<comment type="caution">
    <text evidence="10">The sequence shown here is derived from an EMBL/GenBank/DDBJ whole genome shotgun (WGS) entry which is preliminary data.</text>
</comment>
<organism evidence="10 11">
    <name type="scientific">Bifidobacterium avesanii</name>
    <dbReference type="NCBI Taxonomy" id="1798157"/>
    <lineage>
        <taxon>Bacteria</taxon>
        <taxon>Bacillati</taxon>
        <taxon>Actinomycetota</taxon>
        <taxon>Actinomycetes</taxon>
        <taxon>Bifidobacteriales</taxon>
        <taxon>Bifidobacteriaceae</taxon>
        <taxon>Bifidobacterium</taxon>
    </lineage>
</organism>
<keyword evidence="5 7" id="KW-1133">Transmembrane helix</keyword>
<evidence type="ECO:0000256" key="4">
    <source>
        <dbReference type="ARBA" id="ARBA00022692"/>
    </source>
</evidence>
<comment type="similarity">
    <text evidence="2 7">Belongs to the DedA family.</text>
</comment>
<evidence type="ECO:0000313" key="10">
    <source>
        <dbReference type="EMBL" id="NEG79045.1"/>
    </source>
</evidence>
<evidence type="ECO:0000256" key="3">
    <source>
        <dbReference type="ARBA" id="ARBA00022475"/>
    </source>
</evidence>
<evidence type="ECO:0000256" key="6">
    <source>
        <dbReference type="ARBA" id="ARBA00023136"/>
    </source>
</evidence>
<dbReference type="InterPro" id="IPR032818">
    <property type="entry name" value="DedA-like"/>
</dbReference>
<evidence type="ECO:0000256" key="5">
    <source>
        <dbReference type="ARBA" id="ARBA00022989"/>
    </source>
</evidence>
<evidence type="ECO:0000313" key="11">
    <source>
        <dbReference type="Proteomes" id="UP000469763"/>
    </source>
</evidence>
<evidence type="ECO:0000259" key="9">
    <source>
        <dbReference type="Pfam" id="PF09335"/>
    </source>
</evidence>
<keyword evidence="4 7" id="KW-0812">Transmembrane</keyword>
<dbReference type="RefSeq" id="WP_152350411.1">
    <property type="nucleotide sequence ID" value="NZ_WBSN01000008.1"/>
</dbReference>
<keyword evidence="6 7" id="KW-0472">Membrane</keyword>
<protein>
    <submittedName>
        <fullName evidence="10">DedA family protein</fullName>
    </submittedName>
</protein>
<dbReference type="Pfam" id="PF09335">
    <property type="entry name" value="VTT_dom"/>
    <property type="match status" value="1"/>
</dbReference>
<keyword evidence="3 7" id="KW-1003">Cell membrane</keyword>
<name>A0A7K3TIW3_9BIFI</name>
<feature type="region of interest" description="Disordered" evidence="8">
    <location>
        <begin position="248"/>
        <end position="267"/>
    </location>
</feature>
<comment type="subcellular location">
    <subcellularLocation>
        <location evidence="1 7">Cell membrane</location>
        <topology evidence="1 7">Multi-pass membrane protein</topology>
    </subcellularLocation>
</comment>
<keyword evidence="11" id="KW-1185">Reference proteome</keyword>
<evidence type="ECO:0000256" key="7">
    <source>
        <dbReference type="RuleBase" id="RU367016"/>
    </source>
</evidence>
<dbReference type="OrthoDB" id="9813426at2"/>
<feature type="transmembrane region" description="Helical" evidence="7">
    <location>
        <begin position="21"/>
        <end position="46"/>
    </location>
</feature>
<reference evidence="10 11" key="1">
    <citation type="submission" date="2019-10" db="EMBL/GenBank/DDBJ databases">
        <title>Bifidobacterium from non-human primates.</title>
        <authorList>
            <person name="Modesto M."/>
        </authorList>
    </citation>
    <scope>NUCLEOTIDE SEQUENCE [LARGE SCALE GENOMIC DNA]</scope>
    <source>
        <strain evidence="10 11">TREC</strain>
    </source>
</reference>
<evidence type="ECO:0000256" key="2">
    <source>
        <dbReference type="ARBA" id="ARBA00010792"/>
    </source>
</evidence>
<sequence>MGFVNFILELLKDPRAAIASWIAMGVAPTLGFIFLIVFIETGVVFFPFLPGDSLLFAAGFFAAPDAATGAPGSLPLMFLLPTVWLAPIIGDQCNYFIGHFFGRRIIASGKVKAMTPERIAKTEGMIEKWGPLAVFLGRFFPFIRTFMPFISGISGMRWSRFTPFSVLGGLTWSTLFTLLGYFFGGIPAVQEHFELVIILILVISLLPTIIGLLKAKFGKKKPAAEADEGASAASTVDSQLDLMQSGMTNLEGDGIESGISKAAHHRR</sequence>
<dbReference type="PANTHER" id="PTHR30353:SF0">
    <property type="entry name" value="TRANSMEMBRANE PROTEIN"/>
    <property type="match status" value="1"/>
</dbReference>
<feature type="transmembrane region" description="Helical" evidence="7">
    <location>
        <begin position="195"/>
        <end position="213"/>
    </location>
</feature>
<proteinExistence type="inferred from homology"/>
<evidence type="ECO:0000256" key="8">
    <source>
        <dbReference type="SAM" id="MobiDB-lite"/>
    </source>
</evidence>
<dbReference type="Proteomes" id="UP000469763">
    <property type="component" value="Unassembled WGS sequence"/>
</dbReference>
<dbReference type="InterPro" id="IPR032816">
    <property type="entry name" value="VTT_dom"/>
</dbReference>